<keyword evidence="3" id="KW-0175">Coiled coil</keyword>
<accession>A0AAI8YZK1</accession>
<dbReference type="GO" id="GO:0006457">
    <property type="term" value="P:protein folding"/>
    <property type="evidence" value="ECO:0007669"/>
    <property type="project" value="InterPro"/>
</dbReference>
<evidence type="ECO:0000313" key="4">
    <source>
        <dbReference type="EMBL" id="CAK4023463.1"/>
    </source>
</evidence>
<protein>
    <submittedName>
        <fullName evidence="4">Prefoldin subunit 2</fullName>
    </submittedName>
</protein>
<dbReference type="GO" id="GO:0051082">
    <property type="term" value="F:unfolded protein binding"/>
    <property type="evidence" value="ECO:0007669"/>
    <property type="project" value="InterPro"/>
</dbReference>
<keyword evidence="2" id="KW-0143">Chaperone</keyword>
<dbReference type="InterPro" id="IPR009053">
    <property type="entry name" value="Prefoldin"/>
</dbReference>
<dbReference type="Proteomes" id="UP001296104">
    <property type="component" value="Unassembled WGS sequence"/>
</dbReference>
<evidence type="ECO:0000256" key="3">
    <source>
        <dbReference type="SAM" id="Coils"/>
    </source>
</evidence>
<name>A0AAI8YZK1_9PEZI</name>
<dbReference type="AlphaFoldDB" id="A0AAI8YZK1"/>
<dbReference type="InterPro" id="IPR027235">
    <property type="entry name" value="PFD2"/>
</dbReference>
<gene>
    <name evidence="4" type="ORF">LECACI_7A004871</name>
</gene>
<evidence type="ECO:0000313" key="5">
    <source>
        <dbReference type="Proteomes" id="UP001296104"/>
    </source>
</evidence>
<organism evidence="4 5">
    <name type="scientific">Lecanosticta acicola</name>
    <dbReference type="NCBI Taxonomy" id="111012"/>
    <lineage>
        <taxon>Eukaryota</taxon>
        <taxon>Fungi</taxon>
        <taxon>Dikarya</taxon>
        <taxon>Ascomycota</taxon>
        <taxon>Pezizomycotina</taxon>
        <taxon>Dothideomycetes</taxon>
        <taxon>Dothideomycetidae</taxon>
        <taxon>Mycosphaerellales</taxon>
        <taxon>Mycosphaerellaceae</taxon>
        <taxon>Lecanosticta</taxon>
    </lineage>
</organism>
<dbReference type="SUPFAM" id="SSF46579">
    <property type="entry name" value="Prefoldin"/>
    <property type="match status" value="1"/>
</dbReference>
<dbReference type="InterPro" id="IPR002777">
    <property type="entry name" value="PFD_beta-like"/>
</dbReference>
<comment type="similarity">
    <text evidence="1">Belongs to the prefoldin subunit beta family.</text>
</comment>
<sequence>MSQQQLSAKKQQELQTQYSNYKDTLQAIAQKIGDVEQETEEHKLVLDTLTPLSGDRKCFRMINGILTERTVKDVLPTLQTNADGLKKVLQDLVKQYQSKQTEMEQWKKKNNVQVVQQ</sequence>
<dbReference type="FunFam" id="1.10.287.370:FF:000002">
    <property type="entry name" value="Prefoldin subunit 2"/>
    <property type="match status" value="1"/>
</dbReference>
<proteinExistence type="inferred from homology"/>
<feature type="coiled-coil region" evidence="3">
    <location>
        <begin position="82"/>
        <end position="109"/>
    </location>
</feature>
<dbReference type="CDD" id="cd23163">
    <property type="entry name" value="Prefoldin_2"/>
    <property type="match status" value="1"/>
</dbReference>
<dbReference type="GO" id="GO:0016272">
    <property type="term" value="C:prefoldin complex"/>
    <property type="evidence" value="ECO:0007669"/>
    <property type="project" value="InterPro"/>
</dbReference>
<dbReference type="EMBL" id="CAVMBE010000028">
    <property type="protein sequence ID" value="CAK4023463.1"/>
    <property type="molecule type" value="Genomic_DNA"/>
</dbReference>
<evidence type="ECO:0000256" key="1">
    <source>
        <dbReference type="ARBA" id="ARBA00008045"/>
    </source>
</evidence>
<feature type="coiled-coil region" evidence="3">
    <location>
        <begin position="11"/>
        <end position="38"/>
    </location>
</feature>
<keyword evidence="5" id="KW-1185">Reference proteome</keyword>
<reference evidence="4" key="1">
    <citation type="submission" date="2023-11" db="EMBL/GenBank/DDBJ databases">
        <authorList>
            <person name="Alioto T."/>
            <person name="Alioto T."/>
            <person name="Gomez Garrido J."/>
        </authorList>
    </citation>
    <scope>NUCLEOTIDE SEQUENCE</scope>
</reference>
<dbReference type="Pfam" id="PF01920">
    <property type="entry name" value="Prefoldin_2"/>
    <property type="match status" value="1"/>
</dbReference>
<evidence type="ECO:0000256" key="2">
    <source>
        <dbReference type="ARBA" id="ARBA00023186"/>
    </source>
</evidence>
<dbReference type="Gene3D" id="1.10.287.370">
    <property type="match status" value="1"/>
</dbReference>
<dbReference type="PANTHER" id="PTHR13303">
    <property type="entry name" value="PREFOLDIN SUBUNIT 2"/>
    <property type="match status" value="1"/>
</dbReference>
<comment type="caution">
    <text evidence="4">The sequence shown here is derived from an EMBL/GenBank/DDBJ whole genome shotgun (WGS) entry which is preliminary data.</text>
</comment>